<sequence>MVMRQSKDFLKKTGRKYIGSNSRTRMGFDKSKVRYYNCQEYGHFAKECVKPKVEFDSSGSGNSNHASTSSTLVAQNVENYDCGIHLEDLVGAVSQAFVAEIYYDNPEGTTYDNCSSDGESLKSDDEESVKVHNVDSDISSASGVSEDEIVLTTRSAEEAISEEIPIAKDKMQKKNKEISDKESEVIKLHQKLESFGNSSVLLDYFYDNADPTKRAAGDGFVPPPFNGNYAVEPEIIKEEEIDPKTVLKVEGVPKEVKLDEPKVVKQVTRDRCILTEPDEVLQPNLSKMLLTSGFVSAGHDKKTSSKVSKQVYVPKKKVESSLKSSEEYSYGGSLTSRKSSYVRDHRDKRVCFHCNAVGHILIHCPYKNQEKKPMF</sequence>
<organism evidence="1 2">
    <name type="scientific">Smallanthus sonchifolius</name>
    <dbReference type="NCBI Taxonomy" id="185202"/>
    <lineage>
        <taxon>Eukaryota</taxon>
        <taxon>Viridiplantae</taxon>
        <taxon>Streptophyta</taxon>
        <taxon>Embryophyta</taxon>
        <taxon>Tracheophyta</taxon>
        <taxon>Spermatophyta</taxon>
        <taxon>Magnoliopsida</taxon>
        <taxon>eudicotyledons</taxon>
        <taxon>Gunneridae</taxon>
        <taxon>Pentapetalae</taxon>
        <taxon>asterids</taxon>
        <taxon>campanulids</taxon>
        <taxon>Asterales</taxon>
        <taxon>Asteraceae</taxon>
        <taxon>Asteroideae</taxon>
        <taxon>Heliantheae alliance</taxon>
        <taxon>Millerieae</taxon>
        <taxon>Smallanthus</taxon>
    </lineage>
</organism>
<protein>
    <submittedName>
        <fullName evidence="1">Uncharacterized protein</fullName>
    </submittedName>
</protein>
<proteinExistence type="predicted"/>
<keyword evidence="2" id="KW-1185">Reference proteome</keyword>
<accession>A0ACB9B5K3</accession>
<reference evidence="2" key="1">
    <citation type="journal article" date="2022" name="Mol. Ecol. Resour.">
        <title>The genomes of chicory, endive, great burdock and yacon provide insights into Asteraceae palaeo-polyploidization history and plant inulin production.</title>
        <authorList>
            <person name="Fan W."/>
            <person name="Wang S."/>
            <person name="Wang H."/>
            <person name="Wang A."/>
            <person name="Jiang F."/>
            <person name="Liu H."/>
            <person name="Zhao H."/>
            <person name="Xu D."/>
            <person name="Zhang Y."/>
        </authorList>
    </citation>
    <scope>NUCLEOTIDE SEQUENCE [LARGE SCALE GENOMIC DNA]</scope>
    <source>
        <strain evidence="2">cv. Yunnan</strain>
    </source>
</reference>
<evidence type="ECO:0000313" key="1">
    <source>
        <dbReference type="EMBL" id="KAI3717707.1"/>
    </source>
</evidence>
<gene>
    <name evidence="1" type="ORF">L1987_69485</name>
</gene>
<name>A0ACB9B5K3_9ASTR</name>
<reference evidence="1 2" key="2">
    <citation type="journal article" date="2022" name="Mol. Ecol. Resour.">
        <title>The genomes of chicory, endive, great burdock and yacon provide insights into Asteraceae paleo-polyploidization history and plant inulin production.</title>
        <authorList>
            <person name="Fan W."/>
            <person name="Wang S."/>
            <person name="Wang H."/>
            <person name="Wang A."/>
            <person name="Jiang F."/>
            <person name="Liu H."/>
            <person name="Zhao H."/>
            <person name="Xu D."/>
            <person name="Zhang Y."/>
        </authorList>
    </citation>
    <scope>NUCLEOTIDE SEQUENCE [LARGE SCALE GENOMIC DNA]</scope>
    <source>
        <strain evidence="2">cv. Yunnan</strain>
        <tissue evidence="1">Leaves</tissue>
    </source>
</reference>
<evidence type="ECO:0000313" key="2">
    <source>
        <dbReference type="Proteomes" id="UP001056120"/>
    </source>
</evidence>
<dbReference type="EMBL" id="CM042040">
    <property type="protein sequence ID" value="KAI3717707.1"/>
    <property type="molecule type" value="Genomic_DNA"/>
</dbReference>
<dbReference type="Proteomes" id="UP001056120">
    <property type="component" value="Linkage Group LG23"/>
</dbReference>
<comment type="caution">
    <text evidence="1">The sequence shown here is derived from an EMBL/GenBank/DDBJ whole genome shotgun (WGS) entry which is preliminary data.</text>
</comment>